<keyword evidence="4 5" id="KW-0732">Signal</keyword>
<reference evidence="6" key="1">
    <citation type="journal article" date="2018" name="Comp. Biochem. Physiol. Part D Genomics Proteomics">
        <title>Analysis of the grapevine moth Lobesia botrana antennal transcriptome and expression of odorant-binding and chemosensory proteins.</title>
        <authorList>
            <person name="Rojas V."/>
            <person name="Jimenez H."/>
            <person name="Palma-Millanao R."/>
            <person name="Gonzalez-Gonzalez A."/>
            <person name="Machuca J."/>
            <person name="Godoy R."/>
            <person name="Ceballos R."/>
            <person name="Mutis A."/>
            <person name="Venthur H."/>
        </authorList>
    </citation>
    <scope>NUCLEOTIDE SEQUENCE</scope>
</reference>
<evidence type="ECO:0000256" key="4">
    <source>
        <dbReference type="ARBA" id="ARBA00022729"/>
    </source>
</evidence>
<comment type="subcellular location">
    <subcellularLocation>
        <location evidence="1">Secreted</location>
    </subcellularLocation>
</comment>
<feature type="chain" id="PRO_5016658107" evidence="5">
    <location>
        <begin position="17"/>
        <end position="135"/>
    </location>
</feature>
<dbReference type="AlphaFoldDB" id="A0A345BER7"/>
<evidence type="ECO:0000256" key="5">
    <source>
        <dbReference type="SAM" id="SignalP"/>
    </source>
</evidence>
<evidence type="ECO:0000256" key="2">
    <source>
        <dbReference type="ARBA" id="ARBA00008098"/>
    </source>
</evidence>
<accession>A0A345BER7</accession>
<dbReference type="GO" id="GO:0005549">
    <property type="term" value="F:odorant binding"/>
    <property type="evidence" value="ECO:0007669"/>
    <property type="project" value="InterPro"/>
</dbReference>
<comment type="similarity">
    <text evidence="2">Belongs to the PBP/GOBP family.</text>
</comment>
<evidence type="ECO:0000256" key="3">
    <source>
        <dbReference type="ARBA" id="ARBA00022525"/>
    </source>
</evidence>
<name>A0A345BER7_9NEOP</name>
<dbReference type="GO" id="GO:0007608">
    <property type="term" value="P:sensory perception of smell"/>
    <property type="evidence" value="ECO:0007669"/>
    <property type="project" value="TreeGrafter"/>
</dbReference>
<dbReference type="CDD" id="cd23992">
    <property type="entry name" value="PBP_GOBP"/>
    <property type="match status" value="1"/>
</dbReference>
<dbReference type="Pfam" id="PF01395">
    <property type="entry name" value="PBP_GOBP"/>
    <property type="match status" value="1"/>
</dbReference>
<evidence type="ECO:0000256" key="1">
    <source>
        <dbReference type="ARBA" id="ARBA00004613"/>
    </source>
</evidence>
<dbReference type="InterPro" id="IPR006170">
    <property type="entry name" value="PBP/GOBP"/>
</dbReference>
<protein>
    <submittedName>
        <fullName evidence="6">Odorant-binding protein OBP44</fullName>
    </submittedName>
</protein>
<dbReference type="InterPro" id="IPR036728">
    <property type="entry name" value="PBP_GOBP_sf"/>
</dbReference>
<dbReference type="EMBL" id="MG788223">
    <property type="protein sequence ID" value="AXF48741.1"/>
    <property type="molecule type" value="mRNA"/>
</dbReference>
<proteinExistence type="evidence at transcript level"/>
<dbReference type="PANTHER" id="PTHR11857">
    <property type="entry name" value="ODORANT BINDING PROTEIN-RELATED"/>
    <property type="match status" value="1"/>
</dbReference>
<dbReference type="SUPFAM" id="SSF47565">
    <property type="entry name" value="Insect pheromone/odorant-binding proteins"/>
    <property type="match status" value="1"/>
</dbReference>
<dbReference type="Gene3D" id="1.10.238.20">
    <property type="entry name" value="Pheromone/general odorant binding protein domain"/>
    <property type="match status" value="1"/>
</dbReference>
<feature type="signal peptide" evidence="5">
    <location>
        <begin position="1"/>
        <end position="16"/>
    </location>
</feature>
<dbReference type="SMART" id="SM00708">
    <property type="entry name" value="PhBP"/>
    <property type="match status" value="1"/>
</dbReference>
<sequence>MKSILVLCAFIAVTCANNVQLSKMQKEKVQQFTVECMKQSGVKPEVLAEAKKQNFKDDEALKKFMLCFFQKTGIMNRDGRLDIDVALSKLPQGADKVGVKKALEECRMKKGRDAADTAFEVFKCYHRATPTHVVF</sequence>
<dbReference type="FunFam" id="1.10.238.20:FF:000001">
    <property type="entry name" value="General odorant-binding protein lush"/>
    <property type="match status" value="1"/>
</dbReference>
<evidence type="ECO:0000313" key="6">
    <source>
        <dbReference type="EMBL" id="AXF48741.1"/>
    </source>
</evidence>
<organism evidence="6">
    <name type="scientific">Lobesia botrana</name>
    <dbReference type="NCBI Taxonomy" id="209534"/>
    <lineage>
        <taxon>Eukaryota</taxon>
        <taxon>Metazoa</taxon>
        <taxon>Ecdysozoa</taxon>
        <taxon>Arthropoda</taxon>
        <taxon>Hexapoda</taxon>
        <taxon>Insecta</taxon>
        <taxon>Pterygota</taxon>
        <taxon>Neoptera</taxon>
        <taxon>Endopterygota</taxon>
        <taxon>Lepidoptera</taxon>
        <taxon>Glossata</taxon>
        <taxon>Ditrysia</taxon>
        <taxon>Tortricoidea</taxon>
        <taxon>Tortricidae</taxon>
        <taxon>Olethreutinae</taxon>
        <taxon>Olethreutini</taxon>
        <taxon>Lobesia</taxon>
    </lineage>
</organism>
<dbReference type="GO" id="GO:0005615">
    <property type="term" value="C:extracellular space"/>
    <property type="evidence" value="ECO:0007669"/>
    <property type="project" value="TreeGrafter"/>
</dbReference>
<keyword evidence="3" id="KW-0964">Secreted</keyword>
<dbReference type="PANTHER" id="PTHR11857:SF43">
    <property type="entry name" value="GEO07291P1-RELATED"/>
    <property type="match status" value="1"/>
</dbReference>